<evidence type="ECO:0000313" key="8">
    <source>
        <dbReference type="Proteomes" id="UP001107558"/>
    </source>
</evidence>
<gene>
    <name evidence="7" type="ORF">PVAND_016413</name>
</gene>
<dbReference type="GO" id="GO:0005525">
    <property type="term" value="F:GTP binding"/>
    <property type="evidence" value="ECO:0007669"/>
    <property type="project" value="UniProtKB-KW"/>
</dbReference>
<dbReference type="SUPFAM" id="SSF52540">
    <property type="entry name" value="P-loop containing nucleoside triphosphate hydrolases"/>
    <property type="match status" value="1"/>
</dbReference>
<proteinExistence type="inferred from homology"/>
<dbReference type="InterPro" id="IPR015894">
    <property type="entry name" value="Guanylate-bd_N"/>
</dbReference>
<keyword evidence="1" id="KW-0547">Nucleotide-binding</keyword>
<dbReference type="InterPro" id="IPR027417">
    <property type="entry name" value="P-loop_NTPase"/>
</dbReference>
<evidence type="ECO:0000256" key="4">
    <source>
        <dbReference type="PROSITE-ProRule" id="PRU01052"/>
    </source>
</evidence>
<evidence type="ECO:0000256" key="2">
    <source>
        <dbReference type="ARBA" id="ARBA00022801"/>
    </source>
</evidence>
<protein>
    <recommendedName>
        <fullName evidence="6">GB1/RHD3-type G domain-containing protein</fullName>
    </recommendedName>
</protein>
<comment type="similarity">
    <text evidence="4">Belongs to the TRAFAC class dynamin-like GTPase superfamily. GB1/RHD3 GTPase family.</text>
</comment>
<evidence type="ECO:0000259" key="6">
    <source>
        <dbReference type="PROSITE" id="PS51715"/>
    </source>
</evidence>
<sequence>MDYCLRFMYANFKSLNNSNLSSTSSWIGDKDEALTGFSWRSGSIRDTTGLSFWSDIFLHNENLAIILVDTQGLFDPETSTEENVKILTLSTLLSSSLILNLNNVIQEDQLQYLQYATEFASLASSNNHNNSKSFQRFLFLIRDWQNVDDFEFGMNGGAAYLDQILKSKPDQSEELKSVREHIRESFDELLCCLMPYPGKKVATSSDYDGRWSAMDEDFLIELRLLIENFLAVDKIVSKRVNGVRVTGSSFFEIIKDYIMTFSISRLIPKAQTLYELTVNKFMTKLVEKSYEIYEKNLEGIQETNEQVDETHLKAFEAAMAAFDGTKKMGNEQDEEKFKNQLKQKINIKETEWKSIWLKQIKEIEEEKERKRKAEEEVERLRQMEIERKRKEEEIQRQIEQREREIREQQEELRRQQERIEEERRKQREYEEAIERERQRQREIEEERRRLEEEARRRAEQAAREEEERRRLFKVDIKELGINFDVPKPNIHIPRIDIPRPRCSVM</sequence>
<accession>A0A9J6BFI6</accession>
<keyword evidence="3" id="KW-0342">GTP-binding</keyword>
<dbReference type="GO" id="GO:0003924">
    <property type="term" value="F:GTPase activity"/>
    <property type="evidence" value="ECO:0007669"/>
    <property type="project" value="InterPro"/>
</dbReference>
<dbReference type="Gene3D" id="3.40.50.300">
    <property type="entry name" value="P-loop containing nucleotide triphosphate hydrolases"/>
    <property type="match status" value="1"/>
</dbReference>
<dbReference type="Proteomes" id="UP001107558">
    <property type="component" value="Chromosome 4"/>
</dbReference>
<dbReference type="SUPFAM" id="SSF48340">
    <property type="entry name" value="Interferon-induced guanylate-binding protein 1 (GBP1), C-terminal domain"/>
    <property type="match status" value="1"/>
</dbReference>
<organism evidence="7 8">
    <name type="scientific">Polypedilum vanderplanki</name>
    <name type="common">Sleeping chironomid midge</name>
    <dbReference type="NCBI Taxonomy" id="319348"/>
    <lineage>
        <taxon>Eukaryota</taxon>
        <taxon>Metazoa</taxon>
        <taxon>Ecdysozoa</taxon>
        <taxon>Arthropoda</taxon>
        <taxon>Hexapoda</taxon>
        <taxon>Insecta</taxon>
        <taxon>Pterygota</taxon>
        <taxon>Neoptera</taxon>
        <taxon>Endopterygota</taxon>
        <taxon>Diptera</taxon>
        <taxon>Nematocera</taxon>
        <taxon>Chironomoidea</taxon>
        <taxon>Chironomidae</taxon>
        <taxon>Chironominae</taxon>
        <taxon>Polypedilum</taxon>
        <taxon>Polypedilum</taxon>
    </lineage>
</organism>
<reference evidence="7" key="1">
    <citation type="submission" date="2021-03" db="EMBL/GenBank/DDBJ databases">
        <title>Chromosome level genome of the anhydrobiotic midge Polypedilum vanderplanki.</title>
        <authorList>
            <person name="Yoshida Y."/>
            <person name="Kikawada T."/>
            <person name="Gusev O."/>
        </authorList>
    </citation>
    <scope>NUCLEOTIDE SEQUENCE</scope>
    <source>
        <strain evidence="7">NIAS01</strain>
        <tissue evidence="7">Whole body or cell culture</tissue>
    </source>
</reference>
<evidence type="ECO:0000256" key="3">
    <source>
        <dbReference type="ARBA" id="ARBA00023134"/>
    </source>
</evidence>
<evidence type="ECO:0000256" key="5">
    <source>
        <dbReference type="SAM" id="MobiDB-lite"/>
    </source>
</evidence>
<feature type="region of interest" description="Disordered" evidence="5">
    <location>
        <begin position="430"/>
        <end position="452"/>
    </location>
</feature>
<feature type="domain" description="GB1/RHD3-type G" evidence="6">
    <location>
        <begin position="1"/>
        <end position="234"/>
    </location>
</feature>
<dbReference type="EMBL" id="JADBJN010000004">
    <property type="protein sequence ID" value="KAG5668474.1"/>
    <property type="molecule type" value="Genomic_DNA"/>
</dbReference>
<dbReference type="Gene3D" id="1.20.58.420">
    <property type="entry name" value="AHSP"/>
    <property type="match status" value="1"/>
</dbReference>
<comment type="caution">
    <text evidence="7">The sequence shown here is derived from an EMBL/GenBank/DDBJ whole genome shotgun (WGS) entry which is preliminary data.</text>
</comment>
<keyword evidence="2" id="KW-0378">Hydrolase</keyword>
<evidence type="ECO:0000256" key="1">
    <source>
        <dbReference type="ARBA" id="ARBA00022741"/>
    </source>
</evidence>
<keyword evidence="8" id="KW-1185">Reference proteome</keyword>
<dbReference type="InterPro" id="IPR030386">
    <property type="entry name" value="G_GB1_RHD3_dom"/>
</dbReference>
<dbReference type="Pfam" id="PF02263">
    <property type="entry name" value="GBP"/>
    <property type="match status" value="1"/>
</dbReference>
<dbReference type="OrthoDB" id="7788754at2759"/>
<evidence type="ECO:0000313" key="7">
    <source>
        <dbReference type="EMBL" id="KAG5668474.1"/>
    </source>
</evidence>
<name>A0A9J6BFI6_POLVA</name>
<dbReference type="InterPro" id="IPR036543">
    <property type="entry name" value="Guanylate-bd_C_sf"/>
</dbReference>
<dbReference type="AlphaFoldDB" id="A0A9J6BFI6"/>
<dbReference type="PROSITE" id="PS51715">
    <property type="entry name" value="G_GB1_RHD3"/>
    <property type="match status" value="1"/>
</dbReference>
<dbReference type="PANTHER" id="PTHR10751">
    <property type="entry name" value="GUANYLATE BINDING PROTEIN"/>
    <property type="match status" value="1"/>
</dbReference>